<dbReference type="InterPro" id="IPR034139">
    <property type="entry name" value="TOPRIM_OLD"/>
</dbReference>
<dbReference type="Gene3D" id="3.40.50.300">
    <property type="entry name" value="P-loop containing nucleotide triphosphate hydrolases"/>
    <property type="match status" value="1"/>
</dbReference>
<accession>A0ABY6HKX1</accession>
<feature type="domain" description="OLD protein-like TOPRIM" evidence="2">
    <location>
        <begin position="498"/>
        <end position="565"/>
    </location>
</feature>
<evidence type="ECO:0000313" key="3">
    <source>
        <dbReference type="EMBL" id="UYP44170.1"/>
    </source>
</evidence>
<protein>
    <recommendedName>
        <fullName evidence="5">ATP-dependent endonuclease</fullName>
    </recommendedName>
</protein>
<dbReference type="InterPro" id="IPR041685">
    <property type="entry name" value="AAA_GajA/Old/RecF-like"/>
</dbReference>
<gene>
    <name evidence="3" type="ORF">NEF87_000455</name>
</gene>
<evidence type="ECO:0000259" key="1">
    <source>
        <dbReference type="Pfam" id="PF13175"/>
    </source>
</evidence>
<evidence type="ECO:0008006" key="5">
    <source>
        <dbReference type="Google" id="ProtNLM"/>
    </source>
</evidence>
<reference evidence="3" key="1">
    <citation type="submission" date="2022-09" db="EMBL/GenBank/DDBJ databases">
        <title>Actin cytoskeleton and complex cell architecture in an #Asgard archaeon.</title>
        <authorList>
            <person name="Ponce Toledo R.I."/>
            <person name="Schleper C."/>
            <person name="Rodrigues Oliveira T."/>
            <person name="Wollweber F."/>
            <person name="Xu J."/>
            <person name="Rittmann S."/>
            <person name="Klingl A."/>
            <person name="Pilhofer M."/>
        </authorList>
    </citation>
    <scope>NUCLEOTIDE SEQUENCE</scope>
    <source>
        <strain evidence="3">B-35</strain>
    </source>
</reference>
<organism evidence="3 4">
    <name type="scientific">Candidatus Lokiarchaeum ossiferum</name>
    <dbReference type="NCBI Taxonomy" id="2951803"/>
    <lineage>
        <taxon>Archaea</taxon>
        <taxon>Promethearchaeati</taxon>
        <taxon>Promethearchaeota</taxon>
        <taxon>Promethearchaeia</taxon>
        <taxon>Promethearchaeales</taxon>
        <taxon>Promethearchaeaceae</taxon>
        <taxon>Candidatus Lokiarchaeum</taxon>
    </lineage>
</organism>
<dbReference type="PANTHER" id="PTHR43581:SF4">
    <property type="entry name" value="ATP_GTP PHOSPHATASE"/>
    <property type="match status" value="1"/>
</dbReference>
<sequence>MKMQKVRITNFRSIKDDTFYLYPYMVFVGKNNAGKSNLMKALDVFFGRKPETEDFRLEGKSRQTTTTISVTFIDLSPEELKLYKAQTQYPNTPKEQLTLKQTLVYGAKIEVQYEYAQDLIQLTTPAAKSRYGFLLNPELTSKSKIDSDPNVPEEYRTFLATFLEKRTATGQSKRLSNDLLKVINQAYIASNPTLRTLPTKKIFSPLKISKTNPQKNLGTYFFIPAVQDIDDETTYKAKGKTNINLLMNYILDQMRDREKEQEQNERIQKIMRDIYQLEDSRSELNQLAKDMNETLQQFDGSKIRFDTELPSINKLVRDSLTIYMDDGVETYVADKGHGLQRYFMVSLFKIWGDILLKQQETVESDIQTKDGKPVPIKAECNSVFFAIEEPELFLHPQYQLMMRDYLMKIAVIDHHQILLNTHSPNFIDFNDYKSVVKVQKKKIGSQLQTQTLQPVFEKEGKLILKDIIHTHGKERAKFHQINQINLCYYMNPHRSQLFFADTVVLVEGETEKIMISKWADYFFPDEVVKRTTTTYVDCNGKFNMQLYQEMLNGFQIPYVVIIDDDASSTDPTMRDQNYFIKQMADAGKGHYIELQGDFENEFNVTGHALDRHNNKKHKPYQAFIKYFEMDQTPKVVALEALRAHPKLNQIFLSIYQKRLQ</sequence>
<feature type="domain" description="Endonuclease GajA/Old nuclease/RecF-like AAA" evidence="1">
    <location>
        <begin position="1"/>
        <end position="427"/>
    </location>
</feature>
<proteinExistence type="predicted"/>
<dbReference type="InterPro" id="IPR027417">
    <property type="entry name" value="P-loop_NTPase"/>
</dbReference>
<evidence type="ECO:0000313" key="4">
    <source>
        <dbReference type="Proteomes" id="UP001208689"/>
    </source>
</evidence>
<dbReference type="Proteomes" id="UP001208689">
    <property type="component" value="Chromosome"/>
</dbReference>
<dbReference type="Pfam" id="PF13175">
    <property type="entry name" value="AAA_15"/>
    <property type="match status" value="1"/>
</dbReference>
<name>A0ABY6HKX1_9ARCH</name>
<dbReference type="Pfam" id="PF20469">
    <property type="entry name" value="OLD-like_TOPRIM"/>
    <property type="match status" value="1"/>
</dbReference>
<dbReference type="CDD" id="cd01026">
    <property type="entry name" value="TOPRIM_OLD"/>
    <property type="match status" value="1"/>
</dbReference>
<dbReference type="InterPro" id="IPR051396">
    <property type="entry name" value="Bact_Antivir_Def_Nuclease"/>
</dbReference>
<dbReference type="PANTHER" id="PTHR43581">
    <property type="entry name" value="ATP/GTP PHOSPHATASE"/>
    <property type="match status" value="1"/>
</dbReference>
<keyword evidence="4" id="KW-1185">Reference proteome</keyword>
<dbReference type="EMBL" id="CP104013">
    <property type="protein sequence ID" value="UYP44170.1"/>
    <property type="molecule type" value="Genomic_DNA"/>
</dbReference>
<evidence type="ECO:0000259" key="2">
    <source>
        <dbReference type="Pfam" id="PF20469"/>
    </source>
</evidence>
<dbReference type="SUPFAM" id="SSF52540">
    <property type="entry name" value="P-loop containing nucleoside triphosphate hydrolases"/>
    <property type="match status" value="1"/>
</dbReference>